<reference evidence="1" key="1">
    <citation type="journal article" date="2012" name="Proc. Natl. Acad. Sci. U.S.A.">
        <title>Antigenic diversity is generated by distinct evolutionary mechanisms in African trypanosome species.</title>
        <authorList>
            <person name="Jackson A.P."/>
            <person name="Berry A."/>
            <person name="Aslett M."/>
            <person name="Allison H.C."/>
            <person name="Burton P."/>
            <person name="Vavrova-Anderson J."/>
            <person name="Brown R."/>
            <person name="Browne H."/>
            <person name="Corton N."/>
            <person name="Hauser H."/>
            <person name="Gamble J."/>
            <person name="Gilderthorp R."/>
            <person name="Marcello L."/>
            <person name="McQuillan J."/>
            <person name="Otto T.D."/>
            <person name="Quail M.A."/>
            <person name="Sanders M.J."/>
            <person name="van Tonder A."/>
            <person name="Ginger M.L."/>
            <person name="Field M.C."/>
            <person name="Barry J.D."/>
            <person name="Hertz-Fowler C."/>
            <person name="Berriman M."/>
        </authorList>
    </citation>
    <scope>NUCLEOTIDE SEQUENCE</scope>
    <source>
        <strain evidence="1">Y486</strain>
    </source>
</reference>
<gene>
    <name evidence="1" type="ORF">TVY486_1102770</name>
</gene>
<proteinExistence type="predicted"/>
<evidence type="ECO:0000313" key="1">
    <source>
        <dbReference type="EMBL" id="CCC52792.1"/>
    </source>
</evidence>
<name>G0UAF9_TRYVY</name>
<protein>
    <submittedName>
        <fullName evidence="1">Uncharacterized protein</fullName>
    </submittedName>
</protein>
<dbReference type="AlphaFoldDB" id="G0UAF9"/>
<accession>G0UAF9</accession>
<organism evidence="1">
    <name type="scientific">Trypanosoma vivax (strain Y486)</name>
    <dbReference type="NCBI Taxonomy" id="1055687"/>
    <lineage>
        <taxon>Eukaryota</taxon>
        <taxon>Discoba</taxon>
        <taxon>Euglenozoa</taxon>
        <taxon>Kinetoplastea</taxon>
        <taxon>Metakinetoplastina</taxon>
        <taxon>Trypanosomatida</taxon>
        <taxon>Trypanosomatidae</taxon>
        <taxon>Trypanosoma</taxon>
        <taxon>Duttonella</taxon>
    </lineage>
</organism>
<dbReference type="OMA" id="HFGPEWA"/>
<sequence length="374" mass="41536">MLAGGVARAAVRLVHATRATAWCGAQRGAQRALRHRSLPPDDPFGERSCASDPADGIYGAWGGVDFDAFASVATSETVGAVHFGPEWSRFTTVGRVCVQKMGECGSAALHCVAAQRGLTPDELHARELRQRKKLLERNCASYEDYVDKILGARDMGDCDVPAAVPSTTVNSDGSDNVADDLHLPSLQSMDSIGVTEFDSQSDNLKFNNFDKFELSESVFQSFFSLLGDLHGCPRLPLTDPRHWSTQDVVLWIEIMESARVPLCNAEEEPLTKDPAVCEAFYIVRVDGEFLLQHTMPSTMFQVMRRWYLRRREIAFEISRARHKEGCCDPSGSFCYKSVVQPIVENGIRRLDEVAVKVTPQLVQETLCQCYRYCG</sequence>
<dbReference type="VEuPathDB" id="TriTrypDB:TvY486_1102770"/>
<dbReference type="EMBL" id="HE573027">
    <property type="protein sequence ID" value="CCC52792.1"/>
    <property type="molecule type" value="Genomic_DNA"/>
</dbReference>